<feature type="signal peptide" evidence="2">
    <location>
        <begin position="1"/>
        <end position="24"/>
    </location>
</feature>
<dbReference type="InterPro" id="IPR045398">
    <property type="entry name" value="DUF6515"/>
</dbReference>
<name>A0A1G8MY25_9PSED</name>
<dbReference type="EMBL" id="FNCO01000016">
    <property type="protein sequence ID" value="SDI72939.1"/>
    <property type="molecule type" value="Genomic_DNA"/>
</dbReference>
<keyword evidence="2" id="KW-0732">Signal</keyword>
<proteinExistence type="predicted"/>
<feature type="compositionally biased region" description="Low complexity" evidence="1">
    <location>
        <begin position="27"/>
        <end position="61"/>
    </location>
</feature>
<feature type="compositionally biased region" description="Low complexity" evidence="1">
    <location>
        <begin position="68"/>
        <end position="79"/>
    </location>
</feature>
<evidence type="ECO:0000313" key="3">
    <source>
        <dbReference type="EMBL" id="SDI72939.1"/>
    </source>
</evidence>
<feature type="compositionally biased region" description="Gly residues" evidence="1">
    <location>
        <begin position="201"/>
        <end position="213"/>
    </location>
</feature>
<dbReference type="Pfam" id="PF20125">
    <property type="entry name" value="DUF6515"/>
    <property type="match status" value="1"/>
</dbReference>
<dbReference type="STRING" id="89065.SAMN05216605_116112"/>
<feature type="chain" id="PRO_5010332430" evidence="2">
    <location>
        <begin position="25"/>
        <end position="393"/>
    </location>
</feature>
<evidence type="ECO:0000256" key="1">
    <source>
        <dbReference type="SAM" id="MobiDB-lite"/>
    </source>
</evidence>
<evidence type="ECO:0000256" key="2">
    <source>
        <dbReference type="SAM" id="SignalP"/>
    </source>
</evidence>
<keyword evidence="4" id="KW-1185">Reference proteome</keyword>
<dbReference type="AlphaFoldDB" id="A0A1G8MY25"/>
<accession>A0A1G8MY25</accession>
<evidence type="ECO:0000313" key="4">
    <source>
        <dbReference type="Proteomes" id="UP000182894"/>
    </source>
</evidence>
<feature type="compositionally biased region" description="Low complexity" evidence="1">
    <location>
        <begin position="126"/>
        <end position="161"/>
    </location>
</feature>
<organism evidence="3 4">
    <name type="scientific">Pseudomonas abietaniphila</name>
    <dbReference type="NCBI Taxonomy" id="89065"/>
    <lineage>
        <taxon>Bacteria</taxon>
        <taxon>Pseudomonadati</taxon>
        <taxon>Pseudomonadota</taxon>
        <taxon>Gammaproteobacteria</taxon>
        <taxon>Pseudomonadales</taxon>
        <taxon>Pseudomonadaceae</taxon>
        <taxon>Pseudomonas</taxon>
    </lineage>
</organism>
<protein>
    <submittedName>
        <fullName evidence="3">Uncharacterized protein</fullName>
    </submittedName>
</protein>
<sequence length="393" mass="46713">MNMRIWRLAGVSLLALSISAQVLADDNNQQQQQQQQHNEQRQQQQRSFDNQRQQQQNQQRSFNEDRQQNQQREQQQQQQQQQRQQQQQQYQQQRQQEQLNQKRQIQQNQQQRFDQQRQQQERERNQQQQQQMQQQQRQEQLQQQQRHQQQQLQQRQLQDRQGNLPIQSRPDTVRQTEQPRQGFYRDLPRDQQPHGNWQAGRPGGHGDGWGGGPRYRPGYEIDRMPGGYSRVPYRGNDYFYSGGYWYRPQGPRYVVVAPPRGVRVRYLPDYAQQVWLGSALFFLAAGTYYTYEQSTQEYVVAEPPQGVEPVYSPETLPQPPQQPTDPFDVVAYPANGQTQQQVEQDRYDCYRYAVQQSNFDPANASYQPAPEVVGIYRQAMAGCYASRGYNVQQ</sequence>
<dbReference type="Proteomes" id="UP000182894">
    <property type="component" value="Unassembled WGS sequence"/>
</dbReference>
<feature type="region of interest" description="Disordered" evidence="1">
    <location>
        <begin position="27"/>
        <end position="79"/>
    </location>
</feature>
<feature type="region of interest" description="Disordered" evidence="1">
    <location>
        <begin position="99"/>
        <end position="213"/>
    </location>
</feature>
<reference evidence="4" key="1">
    <citation type="submission" date="2016-10" db="EMBL/GenBank/DDBJ databases">
        <authorList>
            <person name="Varghese N."/>
            <person name="Submissions S."/>
        </authorList>
    </citation>
    <scope>NUCLEOTIDE SEQUENCE [LARGE SCALE GENOMIC DNA]</scope>
    <source>
        <strain evidence="4">ATCC 700689</strain>
    </source>
</reference>
<feature type="compositionally biased region" description="Polar residues" evidence="1">
    <location>
        <begin position="164"/>
        <end position="179"/>
    </location>
</feature>
<gene>
    <name evidence="3" type="ORF">SAMN05216605_116112</name>
</gene>
<feature type="compositionally biased region" description="Low complexity" evidence="1">
    <location>
        <begin position="99"/>
        <end position="118"/>
    </location>
</feature>